<dbReference type="Proteomes" id="UP000199312">
    <property type="component" value="Unassembled WGS sequence"/>
</dbReference>
<protein>
    <recommendedName>
        <fullName evidence="3">ParB-like nuclease domain-containing protein</fullName>
    </recommendedName>
</protein>
<name>A0A1I6NRP6_9FLAO</name>
<reference evidence="2" key="1">
    <citation type="submission" date="2016-10" db="EMBL/GenBank/DDBJ databases">
        <authorList>
            <person name="Varghese N."/>
            <person name="Submissions S."/>
        </authorList>
    </citation>
    <scope>NUCLEOTIDE SEQUENCE [LARGE SCALE GENOMIC DNA]</scope>
    <source>
        <strain evidence="2">DSM 24450</strain>
    </source>
</reference>
<dbReference type="AlphaFoldDB" id="A0A1I6NRP6"/>
<proteinExistence type="predicted"/>
<dbReference type="Gene3D" id="3.90.1530.10">
    <property type="entry name" value="Conserved hypothetical protein from pyrococcus furiosus pfu- 392566-001, ParB domain"/>
    <property type="match status" value="1"/>
</dbReference>
<evidence type="ECO:0000313" key="2">
    <source>
        <dbReference type="Proteomes" id="UP000199312"/>
    </source>
</evidence>
<dbReference type="STRING" id="593133.SAMN04488006_0469"/>
<dbReference type="EMBL" id="FOZP01000001">
    <property type="protein sequence ID" value="SFS30672.1"/>
    <property type="molecule type" value="Genomic_DNA"/>
</dbReference>
<keyword evidence="2" id="KW-1185">Reference proteome</keyword>
<dbReference type="RefSeq" id="WP_090222147.1">
    <property type="nucleotide sequence ID" value="NZ_FOZP01000001.1"/>
</dbReference>
<accession>A0A1I6NRP6</accession>
<evidence type="ECO:0000313" key="1">
    <source>
        <dbReference type="EMBL" id="SFS30672.1"/>
    </source>
</evidence>
<dbReference type="InterPro" id="IPR036086">
    <property type="entry name" value="ParB/Sulfiredoxin_sf"/>
</dbReference>
<dbReference type="OrthoDB" id="1273118at2"/>
<gene>
    <name evidence="1" type="ORF">SAMN04488006_0469</name>
</gene>
<dbReference type="SUPFAM" id="SSF110849">
    <property type="entry name" value="ParB/Sulfiredoxin"/>
    <property type="match status" value="1"/>
</dbReference>
<sequence>MSKIEHIKLPISKIILLEENPREITDDELKKLSDDISKDPNFLHQRPSLINFTNGAYYCYAGTQRIKAQQLLGFNSAICFVENDVPYDIQKERMLKDNLHRGKWNEDKLSELDFSIAELEDIGFDFKELNIDTSLFDEPTMDELTAPKKDNPPTIKITFVSEKQMNDFEKEIIELKRINPLFQDIKYSFSLGEL</sequence>
<evidence type="ECO:0008006" key="3">
    <source>
        <dbReference type="Google" id="ProtNLM"/>
    </source>
</evidence>
<organism evidence="1 2">
    <name type="scientific">Lutibacter maritimus</name>
    <dbReference type="NCBI Taxonomy" id="593133"/>
    <lineage>
        <taxon>Bacteria</taxon>
        <taxon>Pseudomonadati</taxon>
        <taxon>Bacteroidota</taxon>
        <taxon>Flavobacteriia</taxon>
        <taxon>Flavobacteriales</taxon>
        <taxon>Flavobacteriaceae</taxon>
        <taxon>Lutibacter</taxon>
    </lineage>
</organism>